<comment type="similarity">
    <text evidence="1">Belongs to the transglycosylase Slt family.</text>
</comment>
<dbReference type="CDD" id="cd13401">
    <property type="entry name" value="Slt70-like"/>
    <property type="match status" value="1"/>
</dbReference>
<dbReference type="Pfam" id="PF01464">
    <property type="entry name" value="SLT"/>
    <property type="match status" value="1"/>
</dbReference>
<gene>
    <name evidence="3" type="primary">slt</name>
    <name evidence="3" type="ORF">AMOL_1442</name>
    <name evidence="4" type="ORF">CPU12_06635</name>
</gene>
<reference evidence="3 6" key="2">
    <citation type="submission" date="2018-08" db="EMBL/GenBank/DDBJ databases">
        <title>Complete genome of the Arcobacter molluscorum type strain LMG 25693.</title>
        <authorList>
            <person name="Miller W.G."/>
            <person name="Yee E."/>
            <person name="Bono J.L."/>
        </authorList>
    </citation>
    <scope>NUCLEOTIDE SEQUENCE [LARGE SCALE GENOMIC DNA]</scope>
    <source>
        <strain evidence="3 6">CECT 7696</strain>
    </source>
</reference>
<evidence type="ECO:0000313" key="6">
    <source>
        <dbReference type="Proteomes" id="UP000262712"/>
    </source>
</evidence>
<dbReference type="Gene3D" id="1.10.530.10">
    <property type="match status" value="1"/>
</dbReference>
<reference evidence="4 5" key="1">
    <citation type="submission" date="2017-09" db="EMBL/GenBank/DDBJ databases">
        <title>Arcobacter canalis sp. nov., a new species isolated from a water canal contaminated with urban sewage.</title>
        <authorList>
            <person name="Perez-Cataluna A."/>
            <person name="Salas-Masso N."/>
            <person name="Figueras M.J."/>
        </authorList>
    </citation>
    <scope>NUCLEOTIDE SEQUENCE [LARGE SCALE GENOMIC DNA]</scope>
    <source>
        <strain evidence="4 5">F98-3</strain>
    </source>
</reference>
<sequence length="554" mass="65099">MRGVIYSLLLVSFLYADTSVINKDNFSLPSKNSKEEFKVTLDWLKDKPKSITKDFYILQYLKEDISSKEALAALSMVKYVNNKIFFEFAKKFKNDETLAVIQCMNASAKELISTYDDCIKVGLSLYKATSLSQTQLNQAIQLVQYKYPNFAKQLKIISSSIPFTKVISTSVDNFYEIYLSVGGKFRVDYLNYKLPKSTILKVKKDKRFERLIKYSITNPKLDLLSKSFLNIDDKNFSSDTSFYLALNELNNSNFDKALKYLDNSYKKAYSQEIKNKVLFWKYQITFDNSFLKQLSNSQHIDLYSLYAKELLNKKLPKIKYDIALQHNETSKFDTTNPFLWVDVLKNTKDLDKQKVDYYQSIFTDEKTKPYLAYILNKYNNYKDNFYLLPYKEYLSNYPIKRQALVYSLARQESRFIPSSISTSYAQGVMQIMPFLSKVIAKRLNEKYNIFNQFDVKTNLRYANYHLNNLEKNVSNPLFIAYSYNGGYGYFKSLLNQGLFTKKGFFEPFMSMELISYDETREYGKKVLANYYIYLNYLDKKNSFKLSSIFENLIE</sequence>
<protein>
    <submittedName>
        <fullName evidence="3 4">Lytic murein transglycosylase</fullName>
    </submittedName>
</protein>
<proteinExistence type="inferred from homology"/>
<dbReference type="InterPro" id="IPR023346">
    <property type="entry name" value="Lysozyme-like_dom_sf"/>
</dbReference>
<organism evidence="4 5">
    <name type="scientific">Malaciobacter molluscorum LMG 25693</name>
    <dbReference type="NCBI Taxonomy" id="870501"/>
    <lineage>
        <taxon>Bacteria</taxon>
        <taxon>Pseudomonadati</taxon>
        <taxon>Campylobacterota</taxon>
        <taxon>Epsilonproteobacteria</taxon>
        <taxon>Campylobacterales</taxon>
        <taxon>Arcobacteraceae</taxon>
        <taxon>Malaciobacter</taxon>
    </lineage>
</organism>
<keyword evidence="5" id="KW-1185">Reference proteome</keyword>
<dbReference type="SUPFAM" id="SSF53955">
    <property type="entry name" value="Lysozyme-like"/>
    <property type="match status" value="1"/>
</dbReference>
<dbReference type="PANTHER" id="PTHR37423:SF2">
    <property type="entry name" value="MEMBRANE-BOUND LYTIC MUREIN TRANSGLYCOSYLASE C"/>
    <property type="match status" value="1"/>
</dbReference>
<evidence type="ECO:0000313" key="4">
    <source>
        <dbReference type="EMBL" id="PHO18142.1"/>
    </source>
</evidence>
<dbReference type="Proteomes" id="UP000262712">
    <property type="component" value="Chromosome"/>
</dbReference>
<dbReference type="InterPro" id="IPR008258">
    <property type="entry name" value="Transglycosylase_SLT_dom_1"/>
</dbReference>
<evidence type="ECO:0000256" key="1">
    <source>
        <dbReference type="ARBA" id="ARBA00007734"/>
    </source>
</evidence>
<dbReference type="EMBL" id="NXFY01000008">
    <property type="protein sequence ID" value="PHO18142.1"/>
    <property type="molecule type" value="Genomic_DNA"/>
</dbReference>
<evidence type="ECO:0000313" key="3">
    <source>
        <dbReference type="EMBL" id="AXX92412.1"/>
    </source>
</evidence>
<dbReference type="KEGG" id="amol:AMOL_1442"/>
<dbReference type="Proteomes" id="UP000221222">
    <property type="component" value="Unassembled WGS sequence"/>
</dbReference>
<evidence type="ECO:0000313" key="5">
    <source>
        <dbReference type="Proteomes" id="UP000221222"/>
    </source>
</evidence>
<accession>A0A2G1DI13</accession>
<dbReference type="RefSeq" id="WP_099342318.1">
    <property type="nucleotide sequence ID" value="NZ_CP032098.1"/>
</dbReference>
<dbReference type="AlphaFoldDB" id="A0A2G1DI13"/>
<dbReference type="EMBL" id="CP032098">
    <property type="protein sequence ID" value="AXX92412.1"/>
    <property type="molecule type" value="Genomic_DNA"/>
</dbReference>
<dbReference type="PANTHER" id="PTHR37423">
    <property type="entry name" value="SOLUBLE LYTIC MUREIN TRANSGLYCOSYLASE-RELATED"/>
    <property type="match status" value="1"/>
</dbReference>
<feature type="domain" description="Transglycosylase SLT" evidence="2">
    <location>
        <begin position="402"/>
        <end position="490"/>
    </location>
</feature>
<evidence type="ECO:0000259" key="2">
    <source>
        <dbReference type="Pfam" id="PF01464"/>
    </source>
</evidence>
<name>A0A2G1DI13_9BACT</name>